<gene>
    <name evidence="2" type="ORF">FOB19_16025</name>
</gene>
<feature type="region of interest" description="Disordered" evidence="1">
    <location>
        <begin position="198"/>
        <end position="228"/>
    </location>
</feature>
<evidence type="ECO:0000256" key="1">
    <source>
        <dbReference type="SAM" id="MobiDB-lite"/>
    </source>
</evidence>
<feature type="region of interest" description="Disordered" evidence="1">
    <location>
        <begin position="234"/>
        <end position="253"/>
    </location>
</feature>
<dbReference type="Proteomes" id="UP000509126">
    <property type="component" value="Chromosome"/>
</dbReference>
<dbReference type="EMBL" id="CP054803">
    <property type="protein sequence ID" value="QKU22769.1"/>
    <property type="molecule type" value="Genomic_DNA"/>
</dbReference>
<feature type="region of interest" description="Disordered" evidence="1">
    <location>
        <begin position="28"/>
        <end position="55"/>
    </location>
</feature>
<dbReference type="AlphaFoldDB" id="A0A4Y3IWV5"/>
<protein>
    <submittedName>
        <fullName evidence="2">Fimbrial protein FimV</fullName>
    </submittedName>
</protein>
<accession>A0A4Y3IWV5</accession>
<dbReference type="InterPro" id="IPR038440">
    <property type="entry name" value="FimV_C_sf"/>
</dbReference>
<name>A0A4Y3IWV5_ACILW</name>
<evidence type="ECO:0000313" key="2">
    <source>
        <dbReference type="EMBL" id="QKU22769.1"/>
    </source>
</evidence>
<reference evidence="2 3" key="1">
    <citation type="submission" date="2019-11" db="EMBL/GenBank/DDBJ databases">
        <title>FDA dAtabase for Regulatory Grade micrObial Sequences (FDA-ARGOS): Supporting development and validation of Infectious Disease Dx tests.</title>
        <authorList>
            <person name="Patel R."/>
            <person name="Rucinski S."/>
            <person name="Tallon L."/>
            <person name="Sadzewicz L."/>
            <person name="Vavikolanu K."/>
            <person name="Mehta A."/>
            <person name="Aluvathingal J."/>
            <person name="Nadendla S."/>
            <person name="Nandy P."/>
            <person name="Geyer C."/>
            <person name="Yan Y."/>
            <person name="Sichtig H."/>
        </authorList>
    </citation>
    <scope>NUCLEOTIDE SEQUENCE [LARGE SCALE GENOMIC DNA]</scope>
    <source>
        <strain evidence="2 3">FDAARGOS_557</strain>
    </source>
</reference>
<proteinExistence type="predicted"/>
<sequence>MLIYVIPLVILIIVLIVFKKRQDAQESDKAKTKTVKAKKPGSASKAAPQRTKVVEPVGVTKKSATPLSAETRKKIEGLIQERNFFAAEAQINQALNRDNSQHELYLLLLDIHILQKDDFAITQLINHIRALNIDDVLSPAEEKRTAYEKTKATESTQTATPATPVSNNTAFDALNQATLPADTKTELAFEQLQQEIAPAKEEPSPLEFNFTPSSAPAAPVTTKTEPVENKSLDFNTAPSIPQAEPTETPAKNSNEIQFDFDSFKVETTTTEVSPSAARDTLEPNFEKKISGNEIADFDLKLESNHPQTAAATEEIKPLDFSFSLDTPVPAAEKTAVPATEFDLSSLTAAAPVAEPASQTNLSGMDFKLDHLETTPEAPAATAMSFDLPATPAQATIDQHDPLVQSFPELLDVNEAGLNLDLAQQYIQLGAYAAAREVIAEREAEYTPEQQQRAEQLLNQIAS</sequence>
<dbReference type="RefSeq" id="WP_004647389.1">
    <property type="nucleotide sequence ID" value="NZ_BBSQ01000009.1"/>
</dbReference>
<feature type="compositionally biased region" description="Polar residues" evidence="1">
    <location>
        <begin position="153"/>
        <end position="168"/>
    </location>
</feature>
<organism evidence="2 3">
    <name type="scientific">Acinetobacter lwoffii</name>
    <dbReference type="NCBI Taxonomy" id="28090"/>
    <lineage>
        <taxon>Bacteria</taxon>
        <taxon>Pseudomonadati</taxon>
        <taxon>Pseudomonadota</taxon>
        <taxon>Gammaproteobacteria</taxon>
        <taxon>Moraxellales</taxon>
        <taxon>Moraxellaceae</taxon>
        <taxon>Acinetobacter</taxon>
    </lineage>
</organism>
<dbReference type="Gene3D" id="1.20.58.2200">
    <property type="match status" value="1"/>
</dbReference>
<evidence type="ECO:0000313" key="3">
    <source>
        <dbReference type="Proteomes" id="UP000509126"/>
    </source>
</evidence>
<feature type="region of interest" description="Disordered" evidence="1">
    <location>
        <begin position="148"/>
        <end position="168"/>
    </location>
</feature>